<keyword evidence="1" id="KW-0479">Metal-binding</keyword>
<dbReference type="SUPFAM" id="SSF48056">
    <property type="entry name" value="Di-copper centre-containing domain"/>
    <property type="match status" value="1"/>
</dbReference>
<dbReference type="EMBL" id="KZ991525">
    <property type="protein sequence ID" value="RKP22903.1"/>
    <property type="molecule type" value="Genomic_DNA"/>
</dbReference>
<reference evidence="5" key="1">
    <citation type="journal article" date="2018" name="Nat. Microbiol.">
        <title>Leveraging single-cell genomics to expand the fungal tree of life.</title>
        <authorList>
            <person name="Ahrendt S.R."/>
            <person name="Quandt C.A."/>
            <person name="Ciobanu D."/>
            <person name="Clum A."/>
            <person name="Salamov A."/>
            <person name="Andreopoulos B."/>
            <person name="Cheng J.F."/>
            <person name="Woyke T."/>
            <person name="Pelin A."/>
            <person name="Henrissat B."/>
            <person name="Reynolds N.K."/>
            <person name="Benny G.L."/>
            <person name="Smith M.E."/>
            <person name="James T.Y."/>
            <person name="Grigoriev I.V."/>
        </authorList>
    </citation>
    <scope>NUCLEOTIDE SEQUENCE [LARGE SCALE GENOMIC DNA]</scope>
    <source>
        <strain evidence="5">Benny S71-1</strain>
    </source>
</reference>
<evidence type="ECO:0000259" key="3">
    <source>
        <dbReference type="Pfam" id="PF00264"/>
    </source>
</evidence>
<feature type="domain" description="Tyrosinase copper-binding" evidence="3">
    <location>
        <begin position="56"/>
        <end position="210"/>
    </location>
</feature>
<evidence type="ECO:0000313" key="5">
    <source>
        <dbReference type="Proteomes" id="UP000278143"/>
    </source>
</evidence>
<dbReference type="OrthoDB" id="6132182at2759"/>
<dbReference type="InterPro" id="IPR008922">
    <property type="entry name" value="Di-copper_centre_dom_sf"/>
</dbReference>
<dbReference type="GO" id="GO:0046872">
    <property type="term" value="F:metal ion binding"/>
    <property type="evidence" value="ECO:0007669"/>
    <property type="project" value="UniProtKB-KW"/>
</dbReference>
<dbReference type="PANTHER" id="PTHR11474">
    <property type="entry name" value="TYROSINASE FAMILY MEMBER"/>
    <property type="match status" value="1"/>
</dbReference>
<proteinExistence type="predicted"/>
<dbReference type="PRINTS" id="PR00092">
    <property type="entry name" value="TYROSINASE"/>
</dbReference>
<protein>
    <recommendedName>
        <fullName evidence="3">Tyrosinase copper-binding domain-containing protein</fullName>
    </recommendedName>
</protein>
<dbReference type="Gene3D" id="1.10.1280.10">
    <property type="entry name" value="Di-copper center containing domain from catechol oxidase"/>
    <property type="match status" value="1"/>
</dbReference>
<accession>A0A4P9YSI1</accession>
<dbReference type="InterPro" id="IPR002227">
    <property type="entry name" value="Tyrosinase_Cu-bd"/>
</dbReference>
<evidence type="ECO:0000313" key="4">
    <source>
        <dbReference type="EMBL" id="RKP22903.1"/>
    </source>
</evidence>
<dbReference type="GO" id="GO:0016491">
    <property type="term" value="F:oxidoreductase activity"/>
    <property type="evidence" value="ECO:0007669"/>
    <property type="project" value="InterPro"/>
</dbReference>
<name>A0A4P9YSI1_9FUNG</name>
<gene>
    <name evidence="4" type="ORF">SYNPS1DRAFT_25166</name>
</gene>
<dbReference type="Pfam" id="PF00264">
    <property type="entry name" value="Tyrosinase"/>
    <property type="match status" value="1"/>
</dbReference>
<dbReference type="InterPro" id="IPR050316">
    <property type="entry name" value="Tyrosinase/Hemocyanin"/>
</dbReference>
<keyword evidence="2" id="KW-0186">Copper</keyword>
<evidence type="ECO:0000256" key="2">
    <source>
        <dbReference type="ARBA" id="ARBA00023008"/>
    </source>
</evidence>
<dbReference type="Proteomes" id="UP000278143">
    <property type="component" value="Unassembled WGS sequence"/>
</dbReference>
<evidence type="ECO:0000256" key="1">
    <source>
        <dbReference type="ARBA" id="ARBA00022723"/>
    </source>
</evidence>
<organism evidence="4 5">
    <name type="scientific">Syncephalis pseudoplumigaleata</name>
    <dbReference type="NCBI Taxonomy" id="1712513"/>
    <lineage>
        <taxon>Eukaryota</taxon>
        <taxon>Fungi</taxon>
        <taxon>Fungi incertae sedis</taxon>
        <taxon>Zoopagomycota</taxon>
        <taxon>Zoopagomycotina</taxon>
        <taxon>Zoopagomycetes</taxon>
        <taxon>Zoopagales</taxon>
        <taxon>Piptocephalidaceae</taxon>
        <taxon>Syncephalis</taxon>
    </lineage>
</organism>
<dbReference type="PANTHER" id="PTHR11474:SF126">
    <property type="entry name" value="TYROSINASE-LIKE PROTEIN TYR-1-RELATED"/>
    <property type="match status" value="1"/>
</dbReference>
<keyword evidence="5" id="KW-1185">Reference proteome</keyword>
<dbReference type="AlphaFoldDB" id="A0A4P9YSI1"/>
<sequence>MIRPVDAHTCKRIRQRQEIRTLTQAQRESFFHAIRYLQSGPKPTRYDKQVPRLSQRFVERHYHARVSAHGWPWFLTWHRAFIREFEASLQEVDPDIMLPYWDWSYDSQAPELSPVFRSGWFGGNGRPSDGCVADGHFASWRPAYPEPHCLRRKWNQGDTISAFHPPETLEVLVRNATHFEQFRTKLEAPTHGQVHNSIGGDMPSMYSPNEYVRWCIVPGKENACTIGGD</sequence>